<gene>
    <name evidence="4" type="ORF">ACFQBT_15465</name>
</gene>
<feature type="transmembrane region" description="Helical" evidence="2">
    <location>
        <begin position="12"/>
        <end position="31"/>
    </location>
</feature>
<dbReference type="InterPro" id="IPR028087">
    <property type="entry name" value="Tad_N"/>
</dbReference>
<feature type="compositionally biased region" description="Low complexity" evidence="1">
    <location>
        <begin position="155"/>
        <end position="170"/>
    </location>
</feature>
<keyword evidence="2" id="KW-0472">Membrane</keyword>
<name>A0ABW2AWC1_9MICO</name>
<comment type="caution">
    <text evidence="4">The sequence shown here is derived from an EMBL/GenBank/DDBJ whole genome shotgun (WGS) entry which is preliminary data.</text>
</comment>
<accession>A0ABW2AWC1</accession>
<keyword evidence="2" id="KW-0812">Transmembrane</keyword>
<evidence type="ECO:0000313" key="4">
    <source>
        <dbReference type="EMBL" id="MFC6715130.1"/>
    </source>
</evidence>
<dbReference type="EMBL" id="JBHSWJ010000002">
    <property type="protein sequence ID" value="MFC6715130.1"/>
    <property type="molecule type" value="Genomic_DNA"/>
</dbReference>
<evidence type="ECO:0000259" key="3">
    <source>
        <dbReference type="Pfam" id="PF13400"/>
    </source>
</evidence>
<feature type="region of interest" description="Disordered" evidence="1">
    <location>
        <begin position="117"/>
        <end position="194"/>
    </location>
</feature>
<evidence type="ECO:0000256" key="1">
    <source>
        <dbReference type="SAM" id="MobiDB-lite"/>
    </source>
</evidence>
<feature type="domain" description="Putative Flp pilus-assembly TadG-like N-terminal" evidence="3">
    <location>
        <begin position="11"/>
        <end position="56"/>
    </location>
</feature>
<sequence length="216" mass="22158">MTDDPEAGVASTAIIVCVTLLLLTLGVVGFVRFDRATDQASGLQNAADSSALAAAQEIARDAPGALAGVLTDGGNLSCGLGQNAAGDFAGRNGADVVSYCYYPVSDRIEVTVRSRDVLESGKREQASAVARTGMRLGPCRLPDRPTPTPTPSPSPTSTGPSPSSTPSPTTSTPPPDSDATASCGDLQIPLTFPGDGGPVVVHWDRIDLHFEPRLQG</sequence>
<dbReference type="Pfam" id="PF13400">
    <property type="entry name" value="Tad"/>
    <property type="match status" value="1"/>
</dbReference>
<dbReference type="Proteomes" id="UP001596356">
    <property type="component" value="Unassembled WGS sequence"/>
</dbReference>
<feature type="compositionally biased region" description="Pro residues" evidence="1">
    <location>
        <begin position="144"/>
        <end position="154"/>
    </location>
</feature>
<proteinExistence type="predicted"/>
<organism evidence="4 5">
    <name type="scientific">Branchiibius cervicis</name>
    <dbReference type="NCBI Taxonomy" id="908252"/>
    <lineage>
        <taxon>Bacteria</taxon>
        <taxon>Bacillati</taxon>
        <taxon>Actinomycetota</taxon>
        <taxon>Actinomycetes</taxon>
        <taxon>Micrococcales</taxon>
        <taxon>Dermacoccaceae</taxon>
        <taxon>Branchiibius</taxon>
    </lineage>
</organism>
<evidence type="ECO:0000256" key="2">
    <source>
        <dbReference type="SAM" id="Phobius"/>
    </source>
</evidence>
<keyword evidence="2" id="KW-1133">Transmembrane helix</keyword>
<dbReference type="RefSeq" id="WP_377824002.1">
    <property type="nucleotide sequence ID" value="NZ_JBHSWJ010000002.1"/>
</dbReference>
<evidence type="ECO:0000313" key="5">
    <source>
        <dbReference type="Proteomes" id="UP001596356"/>
    </source>
</evidence>
<keyword evidence="5" id="KW-1185">Reference proteome</keyword>
<protein>
    <submittedName>
        <fullName evidence="4">Pilus assembly protein TadG-related protein</fullName>
    </submittedName>
</protein>
<reference evidence="5" key="1">
    <citation type="journal article" date="2019" name="Int. J. Syst. Evol. Microbiol.">
        <title>The Global Catalogue of Microorganisms (GCM) 10K type strain sequencing project: providing services to taxonomists for standard genome sequencing and annotation.</title>
        <authorList>
            <consortium name="The Broad Institute Genomics Platform"/>
            <consortium name="The Broad Institute Genome Sequencing Center for Infectious Disease"/>
            <person name="Wu L."/>
            <person name="Ma J."/>
        </authorList>
    </citation>
    <scope>NUCLEOTIDE SEQUENCE [LARGE SCALE GENOMIC DNA]</scope>
    <source>
        <strain evidence="5">NBRC 106593</strain>
    </source>
</reference>